<feature type="transmembrane region" description="Helical" evidence="1">
    <location>
        <begin position="7"/>
        <end position="28"/>
    </location>
</feature>
<protein>
    <recommendedName>
        <fullName evidence="4">DUF2937 domain-containing protein</fullName>
    </recommendedName>
</protein>
<evidence type="ECO:0000256" key="1">
    <source>
        <dbReference type="SAM" id="Phobius"/>
    </source>
</evidence>
<evidence type="ECO:0008006" key="4">
    <source>
        <dbReference type="Google" id="ProtNLM"/>
    </source>
</evidence>
<reference evidence="2 3" key="1">
    <citation type="submission" date="2012-06" db="EMBL/GenBank/DDBJ databases">
        <title>The complete chromosome of genome of Turneriella parva DSM 21527.</title>
        <authorList>
            <consortium name="US DOE Joint Genome Institute (JGI-PGF)"/>
            <person name="Lucas S."/>
            <person name="Han J."/>
            <person name="Lapidus A."/>
            <person name="Bruce D."/>
            <person name="Goodwin L."/>
            <person name="Pitluck S."/>
            <person name="Peters L."/>
            <person name="Kyrpides N."/>
            <person name="Mavromatis K."/>
            <person name="Ivanova N."/>
            <person name="Mikhailova N."/>
            <person name="Chertkov O."/>
            <person name="Detter J.C."/>
            <person name="Tapia R."/>
            <person name="Han C."/>
            <person name="Land M."/>
            <person name="Hauser L."/>
            <person name="Markowitz V."/>
            <person name="Cheng J.-F."/>
            <person name="Hugenholtz P."/>
            <person name="Woyke T."/>
            <person name="Wu D."/>
            <person name="Gronow S."/>
            <person name="Wellnitz S."/>
            <person name="Brambilla E."/>
            <person name="Klenk H.-P."/>
            <person name="Eisen J.A."/>
        </authorList>
    </citation>
    <scope>NUCLEOTIDE SEQUENCE [LARGE SCALE GENOMIC DNA]</scope>
    <source>
        <strain evidence="3">ATCC BAA-1111 / DSM 21527 / NCTC 11395 / H</strain>
    </source>
</reference>
<gene>
    <name evidence="2" type="ordered locus">Turpa_2048</name>
</gene>
<dbReference type="RefSeq" id="WP_014803200.1">
    <property type="nucleotide sequence ID" value="NC_018020.1"/>
</dbReference>
<dbReference type="InterPro" id="IPR022584">
    <property type="entry name" value="DUF2937"/>
</dbReference>
<dbReference type="Proteomes" id="UP000006048">
    <property type="component" value="Chromosome"/>
</dbReference>
<dbReference type="EMBL" id="CP002959">
    <property type="protein sequence ID" value="AFM12694.1"/>
    <property type="molecule type" value="Genomic_DNA"/>
</dbReference>
<keyword evidence="1" id="KW-1133">Transmembrane helix</keyword>
<accession>I4B5Y7</accession>
<keyword evidence="1" id="KW-0812">Transmembrane</keyword>
<dbReference type="HOGENOM" id="CLU_112807_1_0_12"/>
<dbReference type="PATRIC" id="fig|869212.3.peg.2050"/>
<evidence type="ECO:0000313" key="2">
    <source>
        <dbReference type="EMBL" id="AFM12694.1"/>
    </source>
</evidence>
<keyword evidence="1" id="KW-0472">Membrane</keyword>
<dbReference type="OrthoDB" id="193051at2"/>
<sequence>MQFITKYIGGFFGSLAERLFVFFAALMLSQAPQYMNLYLNVLSGARATYEKSVKEIADKAAELEMTTKQFIDDLTKSESQAAKKSGELHQSQLNNFEKVKLAFEAIKNASAFSRPFVFLKHVDWSLAKNVQFQPALPMTLESLLYVIVGIILGMLLYRAVLFFPKRWLGIGQKAQGGY</sequence>
<dbReference type="AlphaFoldDB" id="I4B5Y7"/>
<dbReference type="KEGG" id="tpx:Turpa_2048"/>
<organism evidence="2 3">
    <name type="scientific">Turneriella parva (strain ATCC BAA-1111 / DSM 21527 / NCTC 11395 / H)</name>
    <name type="common">Leptospira parva</name>
    <dbReference type="NCBI Taxonomy" id="869212"/>
    <lineage>
        <taxon>Bacteria</taxon>
        <taxon>Pseudomonadati</taxon>
        <taxon>Spirochaetota</taxon>
        <taxon>Spirochaetia</taxon>
        <taxon>Leptospirales</taxon>
        <taxon>Leptospiraceae</taxon>
        <taxon>Turneriella</taxon>
    </lineage>
</organism>
<dbReference type="STRING" id="869212.Turpa_2048"/>
<feature type="transmembrane region" description="Helical" evidence="1">
    <location>
        <begin position="143"/>
        <end position="163"/>
    </location>
</feature>
<evidence type="ECO:0000313" key="3">
    <source>
        <dbReference type="Proteomes" id="UP000006048"/>
    </source>
</evidence>
<name>I4B5Y7_TURPD</name>
<keyword evidence="3" id="KW-1185">Reference proteome</keyword>
<dbReference type="Pfam" id="PF11157">
    <property type="entry name" value="DUF2937"/>
    <property type="match status" value="1"/>
</dbReference>
<proteinExistence type="predicted"/>